<reference evidence="1 2" key="2">
    <citation type="journal article" date="2023" name="Mol. Biol. Evol.">
        <title>Genomics of Secondarily Temperate Adaptation in the Only Non-Antarctic Icefish.</title>
        <authorList>
            <person name="Rivera-Colon A.G."/>
            <person name="Rayamajhi N."/>
            <person name="Minhas B.F."/>
            <person name="Madrigal G."/>
            <person name="Bilyk K.T."/>
            <person name="Yoon V."/>
            <person name="Hune M."/>
            <person name="Gregory S."/>
            <person name="Cheng C.H.C."/>
            <person name="Catchen J.M."/>
        </authorList>
    </citation>
    <scope>NUCLEOTIDE SEQUENCE [LARGE SCALE GENOMIC DNA]</scope>
    <source>
        <strain evidence="1">JMC-PN-2008</strain>
    </source>
</reference>
<sequence>MGLRKSRPSFTLCSYYSVFRTTDSSRACVPAWQAGRGHHPLSLRGKKPLFFPSAVHYTLPAPPLRSLLTSPSHIRSSDWPIKYRKYVSIDECSAQAEKAECGAEPTSSSTTRTADIPQRASTIRAYPCLDFGHILHEI</sequence>
<accession>A0AAN8AXQ4</accession>
<gene>
    <name evidence="1" type="ORF">PBY51_013232</name>
</gene>
<evidence type="ECO:0000313" key="1">
    <source>
        <dbReference type="EMBL" id="KAK5872543.1"/>
    </source>
</evidence>
<dbReference type="EMBL" id="JAUZQC010000004">
    <property type="protein sequence ID" value="KAK5872543.1"/>
    <property type="molecule type" value="Genomic_DNA"/>
</dbReference>
<keyword evidence="2" id="KW-1185">Reference proteome</keyword>
<protein>
    <submittedName>
        <fullName evidence="1">Uncharacterized protein</fullName>
    </submittedName>
</protein>
<name>A0AAN8AXQ4_ELEMC</name>
<organism evidence="1 2">
    <name type="scientific">Eleginops maclovinus</name>
    <name type="common">Patagonian blennie</name>
    <name type="synonym">Eleginus maclovinus</name>
    <dbReference type="NCBI Taxonomy" id="56733"/>
    <lineage>
        <taxon>Eukaryota</taxon>
        <taxon>Metazoa</taxon>
        <taxon>Chordata</taxon>
        <taxon>Craniata</taxon>
        <taxon>Vertebrata</taxon>
        <taxon>Euteleostomi</taxon>
        <taxon>Actinopterygii</taxon>
        <taxon>Neopterygii</taxon>
        <taxon>Teleostei</taxon>
        <taxon>Neoteleostei</taxon>
        <taxon>Acanthomorphata</taxon>
        <taxon>Eupercaria</taxon>
        <taxon>Perciformes</taxon>
        <taxon>Notothenioidei</taxon>
        <taxon>Eleginopidae</taxon>
        <taxon>Eleginops</taxon>
    </lineage>
</organism>
<dbReference type="AlphaFoldDB" id="A0AAN8AXQ4"/>
<evidence type="ECO:0000313" key="2">
    <source>
        <dbReference type="Proteomes" id="UP001346869"/>
    </source>
</evidence>
<reference evidence="1 2" key="1">
    <citation type="journal article" date="2023" name="Genes (Basel)">
        <title>Chromosome-Level Genome Assembly and Circadian Gene Repertoire of the Patagonia Blennie Eleginops maclovinus-The Closest Ancestral Proxy of Antarctic Cryonotothenioids.</title>
        <authorList>
            <person name="Cheng C.C."/>
            <person name="Rivera-Colon A.G."/>
            <person name="Minhas B.F."/>
            <person name="Wilson L."/>
            <person name="Rayamajhi N."/>
            <person name="Vargas-Chacoff L."/>
            <person name="Catchen J.M."/>
        </authorList>
    </citation>
    <scope>NUCLEOTIDE SEQUENCE [LARGE SCALE GENOMIC DNA]</scope>
    <source>
        <strain evidence="1">JMC-PN-2008</strain>
    </source>
</reference>
<dbReference type="Proteomes" id="UP001346869">
    <property type="component" value="Unassembled WGS sequence"/>
</dbReference>
<proteinExistence type="predicted"/>
<comment type="caution">
    <text evidence="1">The sequence shown here is derived from an EMBL/GenBank/DDBJ whole genome shotgun (WGS) entry which is preliminary data.</text>
</comment>